<feature type="compositionally biased region" description="Basic and acidic residues" evidence="1">
    <location>
        <begin position="137"/>
        <end position="148"/>
    </location>
</feature>
<dbReference type="EMBL" id="PQIB02000013">
    <property type="protein sequence ID" value="RLM74811.1"/>
    <property type="molecule type" value="Genomic_DNA"/>
</dbReference>
<gene>
    <name evidence="2" type="ORF">C2845_PM15G04690</name>
</gene>
<feature type="compositionally biased region" description="Low complexity" evidence="1">
    <location>
        <begin position="8"/>
        <end position="24"/>
    </location>
</feature>
<sequence length="164" mass="17748">MDEDKEQNNNLDLNLGQGNGQPNNEGWDAWPNQAPNDNPVVNEVDPDVMGHNVAMQNNVADNLVQPIMPEEIQVEELFSWAKELLSSQAREIITSTSSNGVHFALPDKCPKAVLECQSNLPDPVALSSMNVPCDTDSPAKSKSPDKKGKGPTSPASFSPETPLE</sequence>
<evidence type="ECO:0000313" key="2">
    <source>
        <dbReference type="EMBL" id="RLM74811.1"/>
    </source>
</evidence>
<evidence type="ECO:0000313" key="3">
    <source>
        <dbReference type="Proteomes" id="UP000275267"/>
    </source>
</evidence>
<accession>A0A3L6Q9H9</accession>
<comment type="caution">
    <text evidence="2">The sequence shown here is derived from an EMBL/GenBank/DDBJ whole genome shotgun (WGS) entry which is preliminary data.</text>
</comment>
<proteinExistence type="predicted"/>
<reference evidence="3" key="1">
    <citation type="journal article" date="2019" name="Nat. Commun.">
        <title>The genome of broomcorn millet.</title>
        <authorList>
            <person name="Zou C."/>
            <person name="Miki D."/>
            <person name="Li D."/>
            <person name="Tang Q."/>
            <person name="Xiao L."/>
            <person name="Rajput S."/>
            <person name="Deng P."/>
            <person name="Jia W."/>
            <person name="Huang R."/>
            <person name="Zhang M."/>
            <person name="Sun Y."/>
            <person name="Hu J."/>
            <person name="Fu X."/>
            <person name="Schnable P.S."/>
            <person name="Li F."/>
            <person name="Zhang H."/>
            <person name="Feng B."/>
            <person name="Zhu X."/>
            <person name="Liu R."/>
            <person name="Schnable J.C."/>
            <person name="Zhu J.-K."/>
            <person name="Zhang H."/>
        </authorList>
    </citation>
    <scope>NUCLEOTIDE SEQUENCE [LARGE SCALE GENOMIC DNA]</scope>
</reference>
<dbReference type="Proteomes" id="UP000275267">
    <property type="component" value="Unassembled WGS sequence"/>
</dbReference>
<feature type="region of interest" description="Disordered" evidence="1">
    <location>
        <begin position="124"/>
        <end position="164"/>
    </location>
</feature>
<evidence type="ECO:0000256" key="1">
    <source>
        <dbReference type="SAM" id="MobiDB-lite"/>
    </source>
</evidence>
<feature type="region of interest" description="Disordered" evidence="1">
    <location>
        <begin position="1"/>
        <end position="40"/>
    </location>
</feature>
<dbReference type="AlphaFoldDB" id="A0A3L6Q9H9"/>
<feature type="compositionally biased region" description="Polar residues" evidence="1">
    <location>
        <begin position="155"/>
        <end position="164"/>
    </location>
</feature>
<protein>
    <submittedName>
        <fullName evidence="2">Uncharacterized protein</fullName>
    </submittedName>
</protein>
<organism evidence="2 3">
    <name type="scientific">Panicum miliaceum</name>
    <name type="common">Proso millet</name>
    <name type="synonym">Broomcorn millet</name>
    <dbReference type="NCBI Taxonomy" id="4540"/>
    <lineage>
        <taxon>Eukaryota</taxon>
        <taxon>Viridiplantae</taxon>
        <taxon>Streptophyta</taxon>
        <taxon>Embryophyta</taxon>
        <taxon>Tracheophyta</taxon>
        <taxon>Spermatophyta</taxon>
        <taxon>Magnoliopsida</taxon>
        <taxon>Liliopsida</taxon>
        <taxon>Poales</taxon>
        <taxon>Poaceae</taxon>
        <taxon>PACMAD clade</taxon>
        <taxon>Panicoideae</taxon>
        <taxon>Panicodae</taxon>
        <taxon>Paniceae</taxon>
        <taxon>Panicinae</taxon>
        <taxon>Panicum</taxon>
        <taxon>Panicum sect. Panicum</taxon>
    </lineage>
</organism>
<name>A0A3L6Q9H9_PANMI</name>
<keyword evidence="3" id="KW-1185">Reference proteome</keyword>